<dbReference type="EMBL" id="RJVU01070129">
    <property type="protein sequence ID" value="ROI62485.1"/>
    <property type="molecule type" value="Genomic_DNA"/>
</dbReference>
<dbReference type="AlphaFoldDB" id="A0A3N0XL40"/>
<accession>A0A3N0XL40</accession>
<proteinExistence type="predicted"/>
<sequence>MGFAAQITALAQSGLSFMDYLLRFCSLAVTSTYDDETYKSLFWIEANYHHPYPFSTSMNRVLVQSQCYCRFGDGSTDKPSKNRGITLIDHVKLTSVTFTSKLSQSSSPTSAGCPQPFVLPRKALLQCEASGRATTSLTRVRRSCGYASDPFAPPRTVGFALAPPTLCSTRYPRDSTEFPRPTGFSLVSPHFRHGLASLPLRSVSPPLRFQPLSLWLGLCHTDSTSVLVHSGFTLSARHCTLALVFRACGVTRRLSVSLGSTSNGSSLLVVVC</sequence>
<evidence type="ECO:0000313" key="2">
    <source>
        <dbReference type="Proteomes" id="UP000281406"/>
    </source>
</evidence>
<gene>
    <name evidence="1" type="ORF">DPX16_5158</name>
</gene>
<evidence type="ECO:0000313" key="1">
    <source>
        <dbReference type="EMBL" id="ROI62485.1"/>
    </source>
</evidence>
<protein>
    <submittedName>
        <fullName evidence="1">Uncharacterized protein</fullName>
    </submittedName>
</protein>
<keyword evidence="2" id="KW-1185">Reference proteome</keyword>
<comment type="caution">
    <text evidence="1">The sequence shown here is derived from an EMBL/GenBank/DDBJ whole genome shotgun (WGS) entry which is preliminary data.</text>
</comment>
<name>A0A3N0XL40_ANAGA</name>
<reference evidence="1 2" key="1">
    <citation type="submission" date="2018-10" db="EMBL/GenBank/DDBJ databases">
        <title>Genome assembly for a Yunnan-Guizhou Plateau 3E fish, Anabarilius grahami (Regan), and its evolutionary and genetic applications.</title>
        <authorList>
            <person name="Jiang W."/>
        </authorList>
    </citation>
    <scope>NUCLEOTIDE SEQUENCE [LARGE SCALE GENOMIC DNA]</scope>
    <source>
        <strain evidence="1">AG-KIZ</strain>
        <tissue evidence="1">Muscle</tissue>
    </source>
</reference>
<organism evidence="1 2">
    <name type="scientific">Anabarilius grahami</name>
    <name type="common">Kanglang fish</name>
    <name type="synonym">Barilius grahami</name>
    <dbReference type="NCBI Taxonomy" id="495550"/>
    <lineage>
        <taxon>Eukaryota</taxon>
        <taxon>Metazoa</taxon>
        <taxon>Chordata</taxon>
        <taxon>Craniata</taxon>
        <taxon>Vertebrata</taxon>
        <taxon>Euteleostomi</taxon>
        <taxon>Actinopterygii</taxon>
        <taxon>Neopterygii</taxon>
        <taxon>Teleostei</taxon>
        <taxon>Ostariophysi</taxon>
        <taxon>Cypriniformes</taxon>
        <taxon>Xenocyprididae</taxon>
        <taxon>Xenocypridinae</taxon>
        <taxon>Xenocypridinae incertae sedis</taxon>
        <taxon>Anabarilius</taxon>
    </lineage>
</organism>
<dbReference type="Proteomes" id="UP000281406">
    <property type="component" value="Unassembled WGS sequence"/>
</dbReference>